<accession>A0ABY3R6G9</accession>
<dbReference type="InterPro" id="IPR000534">
    <property type="entry name" value="Semialdehyde_DH_NAD-bd"/>
</dbReference>
<feature type="domain" description="Semialdehyde dehydrogenase NAD-binding" evidence="1">
    <location>
        <begin position="3"/>
        <end position="111"/>
    </location>
</feature>
<dbReference type="InterPro" id="IPR036291">
    <property type="entry name" value="NAD(P)-bd_dom_sf"/>
</dbReference>
<organism evidence="2 3">
    <name type="scientific">Bradyrhizobium ontarionense</name>
    <dbReference type="NCBI Taxonomy" id="2898149"/>
    <lineage>
        <taxon>Bacteria</taxon>
        <taxon>Pseudomonadati</taxon>
        <taxon>Pseudomonadota</taxon>
        <taxon>Alphaproteobacteria</taxon>
        <taxon>Hyphomicrobiales</taxon>
        <taxon>Nitrobacteraceae</taxon>
        <taxon>Bradyrhizobium</taxon>
    </lineage>
</organism>
<name>A0ABY3R6G9_9BRAD</name>
<evidence type="ECO:0000313" key="3">
    <source>
        <dbReference type="Proteomes" id="UP001431010"/>
    </source>
</evidence>
<evidence type="ECO:0000259" key="1">
    <source>
        <dbReference type="Pfam" id="PF01118"/>
    </source>
</evidence>
<reference evidence="2" key="1">
    <citation type="journal article" date="2024" name="Antonie Van Leeuwenhoek">
        <title>Bradyrhizobium ontarionense sp. nov., a novel bacterial symbiont isolated from Aeschynomene indica (Indian jointvetch), harbours photosynthesis, nitrogen fixation and nitrous oxide (N2O) reductase genes.</title>
        <authorList>
            <person name="Bromfield E.S.P."/>
            <person name="Cloutier S."/>
        </authorList>
    </citation>
    <scope>NUCLEOTIDE SEQUENCE</scope>
    <source>
        <strain evidence="2">A19</strain>
    </source>
</reference>
<dbReference type="Proteomes" id="UP001431010">
    <property type="component" value="Chromosome"/>
</dbReference>
<dbReference type="SUPFAM" id="SSF51735">
    <property type="entry name" value="NAD(P)-binding Rossmann-fold domains"/>
    <property type="match status" value="1"/>
</dbReference>
<gene>
    <name evidence="2" type="ORF">LQG66_24790</name>
</gene>
<keyword evidence="3" id="KW-1185">Reference proteome</keyword>
<dbReference type="Gene3D" id="3.40.50.720">
    <property type="entry name" value="NAD(P)-binding Rossmann-like Domain"/>
    <property type="match status" value="1"/>
</dbReference>
<protein>
    <submittedName>
        <fullName evidence="2">Nucleoside-diphosphate sugar epimerase</fullName>
    </submittedName>
</protein>
<dbReference type="RefSeq" id="WP_231318279.1">
    <property type="nucleotide sequence ID" value="NZ_CP088156.1"/>
</dbReference>
<dbReference type="PANTHER" id="PTHR14097:SF7">
    <property type="entry name" value="OXIDOREDUCTASE HTATIP2"/>
    <property type="match status" value="1"/>
</dbReference>
<dbReference type="PANTHER" id="PTHR14097">
    <property type="entry name" value="OXIDOREDUCTASE HTATIP2"/>
    <property type="match status" value="1"/>
</dbReference>
<dbReference type="EMBL" id="CP088156">
    <property type="protein sequence ID" value="UFZ02490.1"/>
    <property type="molecule type" value="Genomic_DNA"/>
</dbReference>
<proteinExistence type="predicted"/>
<sequence>MIIAGATGLVGRELLRGLLDDPAVDHVHVVGRRAPPGASPKLTAHVVDFAALPPLPPADELYLALGTTIKVAGSQAAFRAIDHDANLAVAKAALASGAKRVGLVSAMGADSKSRIFYSRVKGELEDELTELPFEGLVIARPSLLVGARAELGQPSRPGEEWGGALNRIIGFLIPSNYKPIHARDVADALLATVPSIAGKRILLSGAMRRSPT</sequence>
<evidence type="ECO:0000313" key="2">
    <source>
        <dbReference type="EMBL" id="UFZ02490.1"/>
    </source>
</evidence>
<dbReference type="Pfam" id="PF01118">
    <property type="entry name" value="Semialdhyde_dh"/>
    <property type="match status" value="1"/>
</dbReference>